<dbReference type="InParanoid" id="T0RN74"/>
<accession>T0RN74</accession>
<dbReference type="InterPro" id="IPR002048">
    <property type="entry name" value="EF_hand_dom"/>
</dbReference>
<keyword evidence="1" id="KW-0106">Calcium</keyword>
<sequence length="820" mass="92267">MSGRPNQTSDFQRALLDQTEDHHAFFHKLVESLASHLELQPASVGVGTFLRQFWTVYVDGLYEHVVHAKRLGLIFYKSPPDPTLHPTRHPIEADAIIVPKTSPELCVSKAPVGILSERPHSAIPQSLALYRDGPEMTALKRLLTAKATTLRVELVSMQRLRESIFSSVVNAQAMKRVEKDKRSRLHLSQQMDQHASLMQRYRRGIRAAQTILCRYAAASPRVVAAATLIQRILRRKIAIKHCHLLRLLDLMKVKSQPLFEEKLQMRGALALASAPSPDIHTLEAHFTSIVWEVQRLVRDLSLDWWKQSLSEERARLAWELADVSDDLKHVTSLVSILLQNCVNCMAQYTPTNDSTSLLRYVSPAPLMIDSTKHIVDQITHTNLAIEDYINALRHKTTKAARTIALQTDEGSGYGRHPSYLEALAKIAALYEAPPDSDSDDDESIVAYGSAVFLSLVPPEINSVTPSADVTSVAPAAARRVKLSDTKRPKRRRYLASNTLANIPAAFVPIFKLLGVTRGYKARPLSLPNLKLLLHDLYTSRMLVEEYTRPLPEFIYQFFLRKYGLRKVAEAHVVDLMASLKKFWRHDPEVHLFARFCALKNTLPLSIDAFDYFICLLGHLQAGDGQQAEPVVPYSRILSLHRHAVASIALFEPQRMLELVNFQPDMLLMRLEGHINGLPDVINGKRLGVSAAHIYLDRHALLALYVSEFEAIERQVEQHLKEVFQNADIDHNGELTLDEFNSIVQKIEPTPMWEAQRMFFEAVALTGNALADAVTSEAFVRVAKKQGLGARSFPDTRRHALTAPIALDHGLLASYHARHAE</sequence>
<gene>
    <name evidence="3" type="ORF">SDRG_08486</name>
</gene>
<dbReference type="PANTHER" id="PTHR34894">
    <property type="entry name" value="SAM-DEPENDENT METHYLTRANSFERASE RSMI, CONSERVED SITE"/>
    <property type="match status" value="1"/>
</dbReference>
<evidence type="ECO:0000313" key="3">
    <source>
        <dbReference type="EMBL" id="EQC33803.1"/>
    </source>
</evidence>
<dbReference type="Proteomes" id="UP000030762">
    <property type="component" value="Unassembled WGS sequence"/>
</dbReference>
<dbReference type="eggNOG" id="ENOG502SXCQ">
    <property type="taxonomic scope" value="Eukaryota"/>
</dbReference>
<evidence type="ECO:0000313" key="4">
    <source>
        <dbReference type="Proteomes" id="UP000030762"/>
    </source>
</evidence>
<dbReference type="Gene3D" id="1.10.238.10">
    <property type="entry name" value="EF-hand"/>
    <property type="match status" value="1"/>
</dbReference>
<dbReference type="EMBL" id="JH767157">
    <property type="protein sequence ID" value="EQC33803.1"/>
    <property type="molecule type" value="Genomic_DNA"/>
</dbReference>
<dbReference type="VEuPathDB" id="FungiDB:SDRG_08486"/>
<dbReference type="RefSeq" id="XP_008612598.1">
    <property type="nucleotide sequence ID" value="XM_008614376.1"/>
</dbReference>
<feature type="domain" description="EF-hand" evidence="2">
    <location>
        <begin position="714"/>
        <end position="749"/>
    </location>
</feature>
<evidence type="ECO:0000259" key="2">
    <source>
        <dbReference type="PROSITE" id="PS50222"/>
    </source>
</evidence>
<dbReference type="OMA" id="AFDYFIC"/>
<dbReference type="GeneID" id="19949213"/>
<evidence type="ECO:0000256" key="1">
    <source>
        <dbReference type="ARBA" id="ARBA00022837"/>
    </source>
</evidence>
<proteinExistence type="predicted"/>
<dbReference type="PROSITE" id="PS00018">
    <property type="entry name" value="EF_HAND_1"/>
    <property type="match status" value="1"/>
</dbReference>
<reference evidence="3 4" key="1">
    <citation type="submission" date="2012-04" db="EMBL/GenBank/DDBJ databases">
        <title>The Genome Sequence of Saprolegnia declina VS20.</title>
        <authorList>
            <consortium name="The Broad Institute Genome Sequencing Platform"/>
            <person name="Russ C."/>
            <person name="Nusbaum C."/>
            <person name="Tyler B."/>
            <person name="van West P."/>
            <person name="Dieguez-Uribeondo J."/>
            <person name="de Bruijn I."/>
            <person name="Tripathy S."/>
            <person name="Jiang R."/>
            <person name="Young S.K."/>
            <person name="Zeng Q."/>
            <person name="Gargeya S."/>
            <person name="Fitzgerald M."/>
            <person name="Haas B."/>
            <person name="Abouelleil A."/>
            <person name="Alvarado L."/>
            <person name="Arachchi H.M."/>
            <person name="Berlin A."/>
            <person name="Chapman S.B."/>
            <person name="Goldberg J."/>
            <person name="Griggs A."/>
            <person name="Gujja S."/>
            <person name="Hansen M."/>
            <person name="Howarth C."/>
            <person name="Imamovic A."/>
            <person name="Larimer J."/>
            <person name="McCowen C."/>
            <person name="Montmayeur A."/>
            <person name="Murphy C."/>
            <person name="Neiman D."/>
            <person name="Pearson M."/>
            <person name="Priest M."/>
            <person name="Roberts A."/>
            <person name="Saif S."/>
            <person name="Shea T."/>
            <person name="Sisk P."/>
            <person name="Sykes S."/>
            <person name="Wortman J."/>
            <person name="Nusbaum C."/>
            <person name="Birren B."/>
        </authorList>
    </citation>
    <scope>NUCLEOTIDE SEQUENCE [LARGE SCALE GENOMIC DNA]</scope>
    <source>
        <strain evidence="3 4">VS20</strain>
    </source>
</reference>
<dbReference type="SMART" id="SM00054">
    <property type="entry name" value="EFh"/>
    <property type="match status" value="1"/>
</dbReference>
<keyword evidence="4" id="KW-1185">Reference proteome</keyword>
<dbReference type="SUPFAM" id="SSF47473">
    <property type="entry name" value="EF-hand"/>
    <property type="match status" value="1"/>
</dbReference>
<protein>
    <recommendedName>
        <fullName evidence="2">EF-hand domain-containing protein</fullName>
    </recommendedName>
</protein>
<dbReference type="OrthoDB" id="1927454at2759"/>
<dbReference type="PROSITE" id="PS50222">
    <property type="entry name" value="EF_HAND_2"/>
    <property type="match status" value="1"/>
</dbReference>
<dbReference type="AlphaFoldDB" id="T0RN74"/>
<dbReference type="InterPro" id="IPR011992">
    <property type="entry name" value="EF-hand-dom_pair"/>
</dbReference>
<name>T0RN74_SAPDV</name>
<organism evidence="3 4">
    <name type="scientific">Saprolegnia diclina (strain VS20)</name>
    <dbReference type="NCBI Taxonomy" id="1156394"/>
    <lineage>
        <taxon>Eukaryota</taxon>
        <taxon>Sar</taxon>
        <taxon>Stramenopiles</taxon>
        <taxon>Oomycota</taxon>
        <taxon>Saprolegniomycetes</taxon>
        <taxon>Saprolegniales</taxon>
        <taxon>Saprolegniaceae</taxon>
        <taxon>Saprolegnia</taxon>
    </lineage>
</organism>
<dbReference type="PANTHER" id="PTHR34894:SF5">
    <property type="entry name" value="EF-HAND DOMAIN-CONTAINING PROTEIN"/>
    <property type="match status" value="1"/>
</dbReference>
<dbReference type="InterPro" id="IPR018247">
    <property type="entry name" value="EF_Hand_1_Ca_BS"/>
</dbReference>
<dbReference type="GO" id="GO:0005509">
    <property type="term" value="F:calcium ion binding"/>
    <property type="evidence" value="ECO:0007669"/>
    <property type="project" value="InterPro"/>
</dbReference>